<dbReference type="EMBL" id="WIQW01000073">
    <property type="protein sequence ID" value="KAF3088134.1"/>
    <property type="molecule type" value="Genomic_DNA"/>
</dbReference>
<dbReference type="CDD" id="cd09917">
    <property type="entry name" value="F-box_SF"/>
    <property type="match status" value="1"/>
</dbReference>
<accession>A0A7C8N7V0</accession>
<reference evidence="1 2" key="1">
    <citation type="submission" date="2019-06" db="EMBL/GenBank/DDBJ databases">
        <authorList>
            <person name="Palmer J.M."/>
        </authorList>
    </citation>
    <scope>NUCLEOTIDE SEQUENCE [LARGE SCALE GENOMIC DNA]</scope>
    <source>
        <strain evidence="1 2">TWF102</strain>
    </source>
</reference>
<gene>
    <name evidence="1" type="ORF">TWF102_010299</name>
</gene>
<evidence type="ECO:0000313" key="1">
    <source>
        <dbReference type="EMBL" id="KAF3088134.1"/>
    </source>
</evidence>
<proteinExistence type="predicted"/>
<sequence>MSQTPRNEMNIKIANLSLEHSRKKSKKISTVKMVSITNLSPELLLSITEYISSRDILNFGLSCKSLFPVCYRALWSCLSLTPSTKKKGTWPGLQITPRFRSRVRETIENFWVNSPGLVYTKHVEFGKFICGDGDEASILMQLLEDGKLNPRCIDFSLSVSDITSMDQRPVIQRLKKYTESKSLKELKAQLYSEAGYSLSATVDLAKVTKLTFNILSNGYRPVAETEERVPRRIQDITAILQKAINLRYFSWKAETERKYSFGYISEELKDLQEAFTSLQRLKTLKIENYLFHPSFFLKPPDSVQNLILNCVGSTEWWNDFSACPLINVTDLRFHRPPLLGNSYSNELRGFLSNDDNLFPDTIKIEKIAVRNLETFLCPSEAVPQELGFHILKGNPKLQPEYKLELSNREAKRFVKKHYNRFESNWELSKSYLEDLYIRHYLNNPDPMTELEVIEVYCQMCFMGEIENGYVTSWDNASKRATDIGERCKADLEQKFPNYIRYGIHHYTLEFMEGLDDVDDDEFKKECIRLYEEDNDKGQKYFIARSLAGGCLTAMVNKFRRAFDGLRKKIVKDIAEKIFQDSDTDEKTLMSNWIERAMAQLQDFGVNKLSLEEVTGD</sequence>
<comment type="caution">
    <text evidence="1">The sequence shown here is derived from an EMBL/GenBank/DDBJ whole genome shotgun (WGS) entry which is preliminary data.</text>
</comment>
<evidence type="ECO:0000313" key="2">
    <source>
        <dbReference type="Proteomes" id="UP000475325"/>
    </source>
</evidence>
<name>A0A7C8N7V0_ORBOL</name>
<protein>
    <recommendedName>
        <fullName evidence="3">F-box domain-containing protein</fullName>
    </recommendedName>
</protein>
<dbReference type="AlphaFoldDB" id="A0A7C8N7V0"/>
<dbReference type="SUPFAM" id="SSF81383">
    <property type="entry name" value="F-box domain"/>
    <property type="match status" value="1"/>
</dbReference>
<organism evidence="1 2">
    <name type="scientific">Orbilia oligospora</name>
    <name type="common">Nematode-trapping fungus</name>
    <name type="synonym">Arthrobotrys oligospora</name>
    <dbReference type="NCBI Taxonomy" id="2813651"/>
    <lineage>
        <taxon>Eukaryota</taxon>
        <taxon>Fungi</taxon>
        <taxon>Dikarya</taxon>
        <taxon>Ascomycota</taxon>
        <taxon>Pezizomycotina</taxon>
        <taxon>Orbiliomycetes</taxon>
        <taxon>Orbiliales</taxon>
        <taxon>Orbiliaceae</taxon>
        <taxon>Orbilia</taxon>
    </lineage>
</organism>
<dbReference type="Proteomes" id="UP000475325">
    <property type="component" value="Unassembled WGS sequence"/>
</dbReference>
<dbReference type="InterPro" id="IPR036047">
    <property type="entry name" value="F-box-like_dom_sf"/>
</dbReference>
<evidence type="ECO:0008006" key="3">
    <source>
        <dbReference type="Google" id="ProtNLM"/>
    </source>
</evidence>